<feature type="chain" id="PRO_5045369772" evidence="1">
    <location>
        <begin position="24"/>
        <end position="172"/>
    </location>
</feature>
<keyword evidence="1" id="KW-0732">Signal</keyword>
<evidence type="ECO:0000256" key="1">
    <source>
        <dbReference type="SAM" id="SignalP"/>
    </source>
</evidence>
<dbReference type="Proteomes" id="UP001168537">
    <property type="component" value="Unassembled WGS sequence"/>
</dbReference>
<organism evidence="2 3">
    <name type="scientific">Nocardioides abyssi</name>
    <dbReference type="NCBI Taxonomy" id="3058370"/>
    <lineage>
        <taxon>Bacteria</taxon>
        <taxon>Bacillati</taxon>
        <taxon>Actinomycetota</taxon>
        <taxon>Actinomycetes</taxon>
        <taxon>Propionibacteriales</taxon>
        <taxon>Nocardioidaceae</taxon>
        <taxon>Nocardioides</taxon>
    </lineage>
</organism>
<accession>A0ABT8EVF8</accession>
<protein>
    <submittedName>
        <fullName evidence="2">Uncharacterized protein</fullName>
    </submittedName>
</protein>
<gene>
    <name evidence="2" type="ORF">QWY29_11365</name>
</gene>
<reference evidence="2" key="1">
    <citation type="submission" date="2023-06" db="EMBL/GenBank/DDBJ databases">
        <title>Draft genome sequence of Nocardioides sp. SOB72.</title>
        <authorList>
            <person name="Zhang G."/>
        </authorList>
    </citation>
    <scope>NUCLEOTIDE SEQUENCE</scope>
    <source>
        <strain evidence="2">SOB72</strain>
    </source>
</reference>
<name>A0ABT8EVF8_9ACTN</name>
<sequence>MRTPLALAAVATAIVGLGSPATALTADTAASETTRERGVVIDCSGTYRGAETYVSVYENDVYANVFQVVVGDDGLGNIRESEDGFVEKKQVRATLKLAGKKVLVTGTAKPYGKKVVVHEEHDDAGQHIVVDGVHRKLRTDLAMRWKGRTINLTCDEAFHYDLQVTKTDTTGD</sequence>
<feature type="signal peptide" evidence="1">
    <location>
        <begin position="1"/>
        <end position="23"/>
    </location>
</feature>
<proteinExistence type="predicted"/>
<evidence type="ECO:0000313" key="2">
    <source>
        <dbReference type="EMBL" id="MDN4161951.1"/>
    </source>
</evidence>
<keyword evidence="3" id="KW-1185">Reference proteome</keyword>
<dbReference type="RefSeq" id="WP_300960911.1">
    <property type="nucleotide sequence ID" value="NZ_JAUHJR010000004.1"/>
</dbReference>
<comment type="caution">
    <text evidence="2">The sequence shown here is derived from an EMBL/GenBank/DDBJ whole genome shotgun (WGS) entry which is preliminary data.</text>
</comment>
<evidence type="ECO:0000313" key="3">
    <source>
        <dbReference type="Proteomes" id="UP001168537"/>
    </source>
</evidence>
<dbReference type="EMBL" id="JAUHJR010000004">
    <property type="protein sequence ID" value="MDN4161951.1"/>
    <property type="molecule type" value="Genomic_DNA"/>
</dbReference>